<dbReference type="Proteomes" id="UP001222770">
    <property type="component" value="Unassembled WGS sequence"/>
</dbReference>
<evidence type="ECO:0008006" key="3">
    <source>
        <dbReference type="Google" id="ProtNLM"/>
    </source>
</evidence>
<proteinExistence type="predicted"/>
<dbReference type="EMBL" id="JAROCY010000010">
    <property type="protein sequence ID" value="MDF8333977.1"/>
    <property type="molecule type" value="Genomic_DNA"/>
</dbReference>
<accession>A0ABT6CNU1</accession>
<evidence type="ECO:0000313" key="2">
    <source>
        <dbReference type="Proteomes" id="UP001222770"/>
    </source>
</evidence>
<evidence type="ECO:0000313" key="1">
    <source>
        <dbReference type="EMBL" id="MDF8333977.1"/>
    </source>
</evidence>
<comment type="caution">
    <text evidence="1">The sequence shown here is derived from an EMBL/GenBank/DDBJ whole genome shotgun (WGS) entry which is preliminary data.</text>
</comment>
<organism evidence="1 2">
    <name type="scientific">Novosphingobium cyanobacteriorum</name>
    <dbReference type="NCBI Taxonomy" id="3024215"/>
    <lineage>
        <taxon>Bacteria</taxon>
        <taxon>Pseudomonadati</taxon>
        <taxon>Pseudomonadota</taxon>
        <taxon>Alphaproteobacteria</taxon>
        <taxon>Sphingomonadales</taxon>
        <taxon>Sphingomonadaceae</taxon>
        <taxon>Novosphingobium</taxon>
    </lineage>
</organism>
<reference evidence="1 2" key="1">
    <citation type="submission" date="2023-03" db="EMBL/GenBank/DDBJ databases">
        <title>Novosphingobium cyanobacteriorum sp. nov., isolated from a eutrophic reservoir during the Microcystis bloom period.</title>
        <authorList>
            <person name="Kang M."/>
            <person name="Le V."/>
            <person name="Ko S.-R."/>
            <person name="Lee S.-A."/>
            <person name="Ahn C.-Y."/>
        </authorList>
    </citation>
    <scope>NUCLEOTIDE SEQUENCE [LARGE SCALE GENOMIC DNA]</scope>
    <source>
        <strain evidence="1 2">HBC54</strain>
    </source>
</reference>
<protein>
    <recommendedName>
        <fullName evidence="3">Elongation factor P</fullName>
    </recommendedName>
</protein>
<keyword evidence="2" id="KW-1185">Reference proteome</keyword>
<dbReference type="RefSeq" id="WP_277278186.1">
    <property type="nucleotide sequence ID" value="NZ_JAROCY010000010.1"/>
</dbReference>
<gene>
    <name evidence="1" type="ORF">POM99_12245</name>
</gene>
<sequence length="163" mass="17324">MERALPLIGEARPLAAAADCFKSRQRVTAIPVMKRAILLASLALAAALPTAPAQAVPGGQLRVLIQGPWRCELPGDATAMPVAQPAENFRVAPDSSYVVKGVGAGNYLRLGDRLTMTSGPFEGRRYAVDSEAMLHRLDETGNPTQLRCVRTGSITAMAESVVR</sequence>
<name>A0ABT6CNU1_9SPHN</name>